<dbReference type="AlphaFoldDB" id="A0A5B9MP79"/>
<dbReference type="Gene3D" id="3.30.160.60">
    <property type="entry name" value="Classic Zinc Finger"/>
    <property type="match status" value="1"/>
</dbReference>
<sequence>MAIDAPQTTPASDTVSDESVRLSVEGWTKRKRSNRHSRFLDRSQSDEEYLALCLLALARDRSDPFFQIPVPNLDYKCSVCGKAFPSYQALGGHKTSHRKPIPVASGDDNLFAGSQASSLSSSSAGGKGHQCLICLKTFATGQALGGHKRRHYDGTIGSAAGAGSTAAASSETGSVGVRGFDLNLPPAMEFGFEIGRRCWGLEDEEEVLSPLPFKRPRLPITA</sequence>
<feature type="domain" description="C2H2-type" evidence="9">
    <location>
        <begin position="75"/>
        <end position="102"/>
    </location>
</feature>
<feature type="region of interest" description="Disordered" evidence="8">
    <location>
        <begin position="1"/>
        <end position="40"/>
    </location>
</feature>
<keyword evidence="3 7" id="KW-0863">Zinc-finger</keyword>
<dbReference type="InterPro" id="IPR036236">
    <property type="entry name" value="Znf_C2H2_sf"/>
</dbReference>
<dbReference type="GO" id="GO:0000976">
    <property type="term" value="F:transcription cis-regulatory region binding"/>
    <property type="evidence" value="ECO:0007669"/>
    <property type="project" value="TreeGrafter"/>
</dbReference>
<evidence type="ECO:0000259" key="9">
    <source>
        <dbReference type="PROSITE" id="PS50157"/>
    </source>
</evidence>
<keyword evidence="2" id="KW-0677">Repeat</keyword>
<dbReference type="SMART" id="SM00355">
    <property type="entry name" value="ZnF_C2H2"/>
    <property type="match status" value="2"/>
</dbReference>
<evidence type="ECO:0000256" key="7">
    <source>
        <dbReference type="PROSITE-ProRule" id="PRU00042"/>
    </source>
</evidence>
<dbReference type="GO" id="GO:0003700">
    <property type="term" value="F:DNA-binding transcription factor activity"/>
    <property type="evidence" value="ECO:0007669"/>
    <property type="project" value="InterPro"/>
</dbReference>
<dbReference type="EMBL" id="MK470664">
    <property type="protein sequence ID" value="QEG03141.1"/>
    <property type="molecule type" value="mRNA"/>
</dbReference>
<name>A0A5B9MP79_CYMEN</name>
<dbReference type="GO" id="GO:0005634">
    <property type="term" value="C:nucleus"/>
    <property type="evidence" value="ECO:0007669"/>
    <property type="project" value="TreeGrafter"/>
</dbReference>
<dbReference type="InterPro" id="IPR044653">
    <property type="entry name" value="AZF1/2/3-like"/>
</dbReference>
<proteinExistence type="evidence at transcript level"/>
<keyword evidence="4" id="KW-0862">Zinc</keyword>
<dbReference type="Pfam" id="PF13912">
    <property type="entry name" value="zf-C2H2_6"/>
    <property type="match status" value="2"/>
</dbReference>
<evidence type="ECO:0000256" key="8">
    <source>
        <dbReference type="SAM" id="MobiDB-lite"/>
    </source>
</evidence>
<evidence type="ECO:0000256" key="4">
    <source>
        <dbReference type="ARBA" id="ARBA00022833"/>
    </source>
</evidence>
<evidence type="ECO:0000256" key="1">
    <source>
        <dbReference type="ARBA" id="ARBA00022723"/>
    </source>
</evidence>
<feature type="domain" description="C2H2-type" evidence="9">
    <location>
        <begin position="129"/>
        <end position="151"/>
    </location>
</feature>
<reference evidence="10" key="1">
    <citation type="journal article" date="2015" name="PLoS ONE">
        <title>Digital Gene Expression Analysis Based on De Novo Transcriptome Assembly Reveals New Genes Associated with Floral Organ Differentiation of the Orchid Plant Cymbidium ensifolium.</title>
        <authorList>
            <person name="Yang F."/>
            <person name="Zhu G."/>
        </authorList>
    </citation>
    <scope>NUCLEOTIDE SEQUENCE</scope>
</reference>
<evidence type="ECO:0000256" key="2">
    <source>
        <dbReference type="ARBA" id="ARBA00022737"/>
    </source>
</evidence>
<dbReference type="PANTHER" id="PTHR45988">
    <property type="entry name" value="C2H2 TYPE ZINC FINGER TRANSCRIPTION FACTOR FAMILY-RELATED"/>
    <property type="match status" value="1"/>
</dbReference>
<feature type="compositionally biased region" description="Polar residues" evidence="8">
    <location>
        <begin position="1"/>
        <end position="14"/>
    </location>
</feature>
<dbReference type="SUPFAM" id="SSF57667">
    <property type="entry name" value="beta-beta-alpha zinc fingers"/>
    <property type="match status" value="1"/>
</dbReference>
<dbReference type="InterPro" id="IPR013087">
    <property type="entry name" value="Znf_C2H2_type"/>
</dbReference>
<keyword evidence="6" id="KW-0804">Transcription</keyword>
<dbReference type="GO" id="GO:0008270">
    <property type="term" value="F:zinc ion binding"/>
    <property type="evidence" value="ECO:0007669"/>
    <property type="project" value="UniProtKB-KW"/>
</dbReference>
<evidence type="ECO:0000256" key="3">
    <source>
        <dbReference type="ARBA" id="ARBA00022771"/>
    </source>
</evidence>
<dbReference type="PANTHER" id="PTHR45988:SF1">
    <property type="entry name" value="ZINC FINGER PROTEIN AZF2"/>
    <property type="match status" value="1"/>
</dbReference>
<accession>A0A5B9MP79</accession>
<keyword evidence="5" id="KW-0805">Transcription regulation</keyword>
<organism evidence="10">
    <name type="scientific">Cymbidium ensifolium</name>
    <name type="common">Orchid</name>
    <name type="synonym">Epidendrum ensifolium</name>
    <dbReference type="NCBI Taxonomy" id="78740"/>
    <lineage>
        <taxon>Eukaryota</taxon>
        <taxon>Viridiplantae</taxon>
        <taxon>Streptophyta</taxon>
        <taxon>Embryophyta</taxon>
        <taxon>Tracheophyta</taxon>
        <taxon>Spermatophyta</taxon>
        <taxon>Magnoliopsida</taxon>
        <taxon>Liliopsida</taxon>
        <taxon>Asparagales</taxon>
        <taxon>Orchidaceae</taxon>
        <taxon>Epidendroideae</taxon>
        <taxon>Cymbidieae</taxon>
        <taxon>Cymbidiinae</taxon>
        <taxon>Cymbidium</taxon>
    </lineage>
</organism>
<dbReference type="PROSITE" id="PS00028">
    <property type="entry name" value="ZINC_FINGER_C2H2_1"/>
    <property type="match status" value="2"/>
</dbReference>
<evidence type="ECO:0000256" key="6">
    <source>
        <dbReference type="ARBA" id="ARBA00023163"/>
    </source>
</evidence>
<dbReference type="PROSITE" id="PS50157">
    <property type="entry name" value="ZINC_FINGER_C2H2_2"/>
    <property type="match status" value="2"/>
</dbReference>
<evidence type="ECO:0000256" key="5">
    <source>
        <dbReference type="ARBA" id="ARBA00023015"/>
    </source>
</evidence>
<evidence type="ECO:0000313" key="10">
    <source>
        <dbReference type="EMBL" id="QEG03141.1"/>
    </source>
</evidence>
<keyword evidence="1" id="KW-0479">Metal-binding</keyword>
<protein>
    <submittedName>
        <fullName evidence="10">Zinc finger protein 1-like isoform X2</fullName>
    </submittedName>
</protein>